<name>A0ABY8S8W1_9GAMM</name>
<keyword evidence="1" id="KW-0614">Plasmid</keyword>
<accession>A0ABY8S8W1</accession>
<evidence type="ECO:0000313" key="1">
    <source>
        <dbReference type="EMBL" id="WHP07931.1"/>
    </source>
</evidence>
<geneLocation type="plasmid" evidence="1 2">
    <name>unnamed1</name>
</geneLocation>
<dbReference type="EMBL" id="CP125670">
    <property type="protein sequence ID" value="WHP07931.1"/>
    <property type="molecule type" value="Genomic_DNA"/>
</dbReference>
<evidence type="ECO:0000313" key="2">
    <source>
        <dbReference type="Proteomes" id="UP001229836"/>
    </source>
</evidence>
<dbReference type="Proteomes" id="UP001229836">
    <property type="component" value="Plasmid unnamed1"/>
</dbReference>
<protein>
    <submittedName>
        <fullName evidence="1">Uncharacterized protein</fullName>
    </submittedName>
</protein>
<keyword evidence="2" id="KW-1185">Reference proteome</keyword>
<gene>
    <name evidence="1" type="ORF">QLH32_19365</name>
</gene>
<dbReference type="RefSeq" id="WP_283269509.1">
    <property type="nucleotide sequence ID" value="NZ_CP125670.1"/>
</dbReference>
<sequence>MRAFLANSINREALFIKWANINIDYIYRSGKLPTLTNVREQTGSYIFILRKTLDIWYENKKIEKPYKSRDDYKNARPQVIEVFNKLYSEKKIITLSVIAEQLHCSKQLVALYLKNTTDEMANLLLAQEVNNNSVYESWCLDFLSLRALLNNHKLRVDLFRKWVWVHIDHIYRNGGKPNYTEVHKLSGSNDRLIRETLDYWSEKLNIPITNKVHWVNITLDQVLEQVDDQLKFIPLTFLEDE</sequence>
<reference evidence="1 2" key="1">
    <citation type="submission" date="2023-05" db="EMBL/GenBank/DDBJ databases">
        <title>The complete genome of Acinetobacter sp. nov KCTC 92772.</title>
        <authorList>
            <person name="Zhou G."/>
        </authorList>
    </citation>
    <scope>NUCLEOTIDE SEQUENCE [LARGE SCALE GENOMIC DNA]</scope>
    <source>
        <strain evidence="1 2">KCTC 92772</strain>
        <plasmid evidence="1 2">unnamed1</plasmid>
    </source>
</reference>
<organism evidence="1 2">
    <name type="scientific">Acinetobacter corruptisaponis</name>
    <dbReference type="NCBI Taxonomy" id="3045147"/>
    <lineage>
        <taxon>Bacteria</taxon>
        <taxon>Pseudomonadati</taxon>
        <taxon>Pseudomonadota</taxon>
        <taxon>Gammaproteobacteria</taxon>
        <taxon>Moraxellales</taxon>
        <taxon>Moraxellaceae</taxon>
        <taxon>Acinetobacter</taxon>
    </lineage>
</organism>
<proteinExistence type="predicted"/>